<dbReference type="RefSeq" id="WP_019364578.1">
    <property type="nucleotide sequence ID" value="NZ_UAUF01000010.1"/>
</dbReference>
<proteinExistence type="predicted"/>
<evidence type="ECO:0000313" key="1">
    <source>
        <dbReference type="EMBL" id="SPZ04865.1"/>
    </source>
</evidence>
<sequence length="66" mass="7736">MEEINKIIYTNGNNEKLYKHFIESCCQELVESGKAYWINSSERTPELHLNTGEVFMLLEEGITRIK</sequence>
<protein>
    <submittedName>
        <fullName evidence="1">Uncharacterized protein</fullName>
    </submittedName>
</protein>
<dbReference type="AlphaFoldDB" id="A0A2X2CY68"/>
<dbReference type="Proteomes" id="UP000250443">
    <property type="component" value="Unassembled WGS sequence"/>
</dbReference>
<name>A0A2X2CY68_PSELU</name>
<evidence type="ECO:0000313" key="2">
    <source>
        <dbReference type="Proteomes" id="UP000250443"/>
    </source>
</evidence>
<gene>
    <name evidence="1" type="ORF">NCTC11842_01385</name>
</gene>
<reference evidence="1 2" key="1">
    <citation type="submission" date="2018-06" db="EMBL/GenBank/DDBJ databases">
        <authorList>
            <consortium name="Pathogen Informatics"/>
            <person name="Doyle S."/>
        </authorList>
    </citation>
    <scope>NUCLEOTIDE SEQUENCE [LARGE SCALE GENOMIC DNA]</scope>
    <source>
        <strain evidence="1 2">NCTC11842</strain>
    </source>
</reference>
<organism evidence="1 2">
    <name type="scientific">Pseudomonas luteola</name>
    <dbReference type="NCBI Taxonomy" id="47886"/>
    <lineage>
        <taxon>Bacteria</taxon>
        <taxon>Pseudomonadati</taxon>
        <taxon>Pseudomonadota</taxon>
        <taxon>Gammaproteobacteria</taxon>
        <taxon>Pseudomonadales</taxon>
        <taxon>Pseudomonadaceae</taxon>
        <taxon>Pseudomonas</taxon>
    </lineage>
</organism>
<dbReference type="EMBL" id="UAUF01000010">
    <property type="protein sequence ID" value="SPZ04865.1"/>
    <property type="molecule type" value="Genomic_DNA"/>
</dbReference>
<accession>A0A2X2CY68</accession>